<gene>
    <name evidence="13" type="primary">pyrD</name>
    <name evidence="15" type="ordered locus">Pput_3645</name>
</gene>
<evidence type="ECO:0000256" key="12">
    <source>
        <dbReference type="ARBA" id="ARBA00048639"/>
    </source>
</evidence>
<feature type="domain" description="Dihydroorotate dehydrogenase catalytic" evidence="14">
    <location>
        <begin position="73"/>
        <end position="364"/>
    </location>
</feature>
<feature type="binding site" evidence="13">
    <location>
        <begin position="274"/>
        <end position="275"/>
    </location>
    <ligand>
        <name>substrate</name>
    </ligand>
</feature>
<dbReference type="EMBL" id="CP000712">
    <property type="protein sequence ID" value="ABQ79769.1"/>
    <property type="molecule type" value="Genomic_DNA"/>
</dbReference>
<feature type="binding site" evidence="13">
    <location>
        <position position="296"/>
    </location>
    <ligand>
        <name>FMN</name>
        <dbReference type="ChEBI" id="CHEBI:58210"/>
    </ligand>
</feature>
<feature type="binding site" evidence="13">
    <location>
        <begin position="346"/>
        <end position="347"/>
    </location>
    <ligand>
        <name>FMN</name>
        <dbReference type="ChEBI" id="CHEBI:58210"/>
    </ligand>
</feature>
<keyword evidence="10 13" id="KW-0560">Oxidoreductase</keyword>
<dbReference type="UniPathway" id="UPA00070">
    <property type="reaction ID" value="UER00946"/>
</dbReference>
<dbReference type="NCBIfam" id="NF003652">
    <property type="entry name" value="PRK05286.2-5"/>
    <property type="match status" value="1"/>
</dbReference>
<evidence type="ECO:0000256" key="8">
    <source>
        <dbReference type="ARBA" id="ARBA00022643"/>
    </source>
</evidence>
<dbReference type="GO" id="GO:0106430">
    <property type="term" value="F:dihydroorotate dehydrogenase (quinone) activity"/>
    <property type="evidence" value="ECO:0007669"/>
    <property type="project" value="UniProtKB-EC"/>
</dbReference>
<comment type="function">
    <text evidence="1 13">Catalyzes the conversion of dihydroorotate to orotate with quinone as electron acceptor.</text>
</comment>
<comment type="catalytic activity">
    <reaction evidence="12 13">
        <text>(S)-dihydroorotate + a quinone = orotate + a quinol</text>
        <dbReference type="Rhea" id="RHEA:30187"/>
        <dbReference type="ChEBI" id="CHEBI:24646"/>
        <dbReference type="ChEBI" id="CHEBI:30839"/>
        <dbReference type="ChEBI" id="CHEBI:30864"/>
        <dbReference type="ChEBI" id="CHEBI:132124"/>
        <dbReference type="EC" id="1.3.5.2"/>
    </reaction>
</comment>
<evidence type="ECO:0000256" key="2">
    <source>
        <dbReference type="ARBA" id="ARBA00004202"/>
    </source>
</evidence>
<feature type="binding site" evidence="13">
    <location>
        <position position="94"/>
    </location>
    <ligand>
        <name>substrate</name>
    </ligand>
</feature>
<dbReference type="InterPro" id="IPR013785">
    <property type="entry name" value="Aldolase_TIM"/>
</dbReference>
<keyword evidence="9 13" id="KW-0665">Pyrimidine biosynthesis</keyword>
<dbReference type="Gene3D" id="3.20.20.70">
    <property type="entry name" value="Aldolase class I"/>
    <property type="match status" value="1"/>
</dbReference>
<dbReference type="InterPro" id="IPR005720">
    <property type="entry name" value="Dihydroorotate_DH_cat"/>
</dbReference>
<dbReference type="SUPFAM" id="SSF51395">
    <property type="entry name" value="FMN-linked oxidoreductases"/>
    <property type="match status" value="1"/>
</dbReference>
<evidence type="ECO:0000256" key="3">
    <source>
        <dbReference type="ARBA" id="ARBA00005161"/>
    </source>
</evidence>
<dbReference type="PANTHER" id="PTHR48109:SF4">
    <property type="entry name" value="DIHYDROOROTATE DEHYDROGENASE (QUINONE), MITOCHONDRIAL"/>
    <property type="match status" value="1"/>
</dbReference>
<dbReference type="NCBIfam" id="NF003644">
    <property type="entry name" value="PRK05286.1-1"/>
    <property type="match status" value="1"/>
</dbReference>
<dbReference type="InterPro" id="IPR050074">
    <property type="entry name" value="DHO_dehydrogenase"/>
</dbReference>
<dbReference type="NCBIfam" id="TIGR01036">
    <property type="entry name" value="pyrD_sub2"/>
    <property type="match status" value="1"/>
</dbReference>
<feature type="binding site" evidence="13">
    <location>
        <position position="200"/>
    </location>
    <ligand>
        <name>FMN</name>
        <dbReference type="ChEBI" id="CHEBI:58210"/>
    </ligand>
</feature>
<dbReference type="CDD" id="cd04738">
    <property type="entry name" value="DHOD_2_like"/>
    <property type="match status" value="1"/>
</dbReference>
<dbReference type="GO" id="GO:0005737">
    <property type="term" value="C:cytoplasm"/>
    <property type="evidence" value="ECO:0007669"/>
    <property type="project" value="InterPro"/>
</dbReference>
<feature type="binding site" evidence="13">
    <location>
        <begin position="139"/>
        <end position="143"/>
    </location>
    <ligand>
        <name>substrate</name>
    </ligand>
</feature>
<dbReference type="InterPro" id="IPR001295">
    <property type="entry name" value="Dihydroorotate_DH_CS"/>
</dbReference>
<reference evidence="15" key="1">
    <citation type="submission" date="2007-05" db="EMBL/GenBank/DDBJ databases">
        <title>Complete sequence of Pseudomonas putida F1.</title>
        <authorList>
            <consortium name="US DOE Joint Genome Institute"/>
            <person name="Copeland A."/>
            <person name="Lucas S."/>
            <person name="Lapidus A."/>
            <person name="Barry K."/>
            <person name="Detter J.C."/>
            <person name="Glavina del Rio T."/>
            <person name="Hammon N."/>
            <person name="Israni S."/>
            <person name="Dalin E."/>
            <person name="Tice H."/>
            <person name="Pitluck S."/>
            <person name="Chain P."/>
            <person name="Malfatti S."/>
            <person name="Shin M."/>
            <person name="Vergez L."/>
            <person name="Schmutz J."/>
            <person name="Larimer F."/>
            <person name="Land M."/>
            <person name="Hauser L."/>
            <person name="Kyrpides N."/>
            <person name="Lykidis A."/>
            <person name="Parales R."/>
            <person name="Richardson P."/>
        </authorList>
    </citation>
    <scope>NUCLEOTIDE SEQUENCE [LARGE SCALE GENOMIC DNA]</scope>
    <source>
        <strain evidence="15">F1</strain>
    </source>
</reference>
<feature type="binding site" evidence="13">
    <location>
        <position position="273"/>
    </location>
    <ligand>
        <name>FMN</name>
        <dbReference type="ChEBI" id="CHEBI:58210"/>
    </ligand>
</feature>
<feature type="binding site" evidence="13">
    <location>
        <position position="245"/>
    </location>
    <ligand>
        <name>FMN</name>
        <dbReference type="ChEBI" id="CHEBI:58210"/>
    </ligand>
</feature>
<keyword evidence="11 13" id="KW-0472">Membrane</keyword>
<dbReference type="PANTHER" id="PTHR48109">
    <property type="entry name" value="DIHYDROOROTATE DEHYDROGENASE (QUINONE), MITOCHONDRIAL-RELATED"/>
    <property type="match status" value="1"/>
</dbReference>
<feature type="binding site" evidence="13">
    <location>
        <position position="200"/>
    </location>
    <ligand>
        <name>substrate</name>
    </ligand>
</feature>
<sequence length="369" mass="38878">MCQALHDLLSCQPRAGYNRPLTHPEPCPPMYTLARQLLFKLSPETSHDLSLDLIGAGGRLGLNGMLCKQPASLPVSVMGLNFANPVGLAAGLDKNGAAIDGFAQLGFGFVEIGTVTPRPQPGNPKPRLFRLPEATAIINRMGFNNLGVDHLLDRVRASRYKGMLGINIGKNFDTPVERAVDDYLICLDKVYTAASYITVNVSSPNTPGLRSLQFGDSLKQLLDALAERREQLAGTHGKRVPLAIKIAPDMSDEETALVAAALMASGMDAVIATNTTLGREGVEALPYGGEAGGLSGAPVREKSTHIVKVLAGELGGKLPIIAAGGITEGRHAAEKIAAGASLVQIYSGFIYKGPALIREAVDAIAAMPR</sequence>
<keyword evidence="6 13" id="KW-1003">Cell membrane</keyword>
<evidence type="ECO:0000256" key="13">
    <source>
        <dbReference type="HAMAP-Rule" id="MF_00225"/>
    </source>
</evidence>
<proteinExistence type="inferred from homology"/>
<dbReference type="EC" id="1.3.5.2" evidence="13"/>
<evidence type="ECO:0000256" key="10">
    <source>
        <dbReference type="ARBA" id="ARBA00023002"/>
    </source>
</evidence>
<evidence type="ECO:0000256" key="9">
    <source>
        <dbReference type="ARBA" id="ARBA00022975"/>
    </source>
</evidence>
<dbReference type="KEGG" id="ppf:Pput_3645"/>
<dbReference type="GO" id="GO:0005886">
    <property type="term" value="C:plasma membrane"/>
    <property type="evidence" value="ECO:0007669"/>
    <property type="project" value="UniProtKB-SubCell"/>
</dbReference>
<dbReference type="InterPro" id="IPR005719">
    <property type="entry name" value="Dihydroorotate_DH_2"/>
</dbReference>
<dbReference type="AlphaFoldDB" id="A5W6K9"/>
<accession>A5W6K9</accession>
<keyword evidence="7 13" id="KW-0285">Flavoprotein</keyword>
<feature type="binding site" evidence="13">
    <location>
        <position position="167"/>
    </location>
    <ligand>
        <name>FMN</name>
        <dbReference type="ChEBI" id="CHEBI:58210"/>
    </ligand>
</feature>
<feature type="binding site" evidence="13">
    <location>
        <begin position="90"/>
        <end position="94"/>
    </location>
    <ligand>
        <name>FMN</name>
        <dbReference type="ChEBI" id="CHEBI:58210"/>
    </ligand>
</feature>
<feature type="binding site" evidence="13">
    <location>
        <position position="325"/>
    </location>
    <ligand>
        <name>FMN</name>
        <dbReference type="ChEBI" id="CHEBI:58210"/>
    </ligand>
</feature>
<evidence type="ECO:0000256" key="6">
    <source>
        <dbReference type="ARBA" id="ARBA00022475"/>
    </source>
</evidence>
<feature type="binding site" evidence="13">
    <location>
        <position position="114"/>
    </location>
    <ligand>
        <name>FMN</name>
        <dbReference type="ChEBI" id="CHEBI:58210"/>
    </ligand>
</feature>
<dbReference type="NCBIfam" id="NF003645">
    <property type="entry name" value="PRK05286.1-2"/>
    <property type="match status" value="1"/>
</dbReference>
<dbReference type="HOGENOM" id="CLU_013640_2_0_6"/>
<comment type="similarity">
    <text evidence="4 13">Belongs to the dihydroorotate dehydrogenase family. Type 2 subfamily.</text>
</comment>
<dbReference type="GO" id="GO:0044205">
    <property type="term" value="P:'de novo' UMP biosynthetic process"/>
    <property type="evidence" value="ECO:0007669"/>
    <property type="project" value="UniProtKB-UniRule"/>
</dbReference>
<dbReference type="NCBIfam" id="NF003646">
    <property type="entry name" value="PRK05286.1-4"/>
    <property type="match status" value="1"/>
</dbReference>
<comment type="subunit">
    <text evidence="5 13">Monomer.</text>
</comment>
<dbReference type="eggNOG" id="COG0167">
    <property type="taxonomic scope" value="Bacteria"/>
</dbReference>
<evidence type="ECO:0000256" key="5">
    <source>
        <dbReference type="ARBA" id="ARBA00011245"/>
    </source>
</evidence>
<evidence type="ECO:0000259" key="14">
    <source>
        <dbReference type="Pfam" id="PF01180"/>
    </source>
</evidence>
<feature type="active site" description="Nucleophile" evidence="13">
    <location>
        <position position="203"/>
    </location>
</feature>
<feature type="binding site" evidence="13">
    <location>
        <position position="205"/>
    </location>
    <ligand>
        <name>substrate</name>
    </ligand>
</feature>
<comment type="pathway">
    <text evidence="3 13">Pyrimidine metabolism; UMP biosynthesis via de novo pathway; orotate from (S)-dihydroorotate (quinone route): step 1/1.</text>
</comment>
<protein>
    <recommendedName>
        <fullName evidence="13">Dihydroorotate dehydrogenase (quinone)</fullName>
        <ecNumber evidence="13">1.3.5.2</ecNumber>
    </recommendedName>
    <alternativeName>
        <fullName evidence="13">DHOdehase</fullName>
        <shortName evidence="13">DHOD</shortName>
        <shortName evidence="13">DHODase</shortName>
    </alternativeName>
    <alternativeName>
        <fullName evidence="13">Dihydroorotate oxidase</fullName>
    </alternativeName>
</protein>
<evidence type="ECO:0000256" key="4">
    <source>
        <dbReference type="ARBA" id="ARBA00005359"/>
    </source>
</evidence>
<dbReference type="FunFam" id="3.20.20.70:FF:000028">
    <property type="entry name" value="Dihydroorotate dehydrogenase (quinone)"/>
    <property type="match status" value="1"/>
</dbReference>
<name>A5W6K9_PSEP1</name>
<dbReference type="Pfam" id="PF01180">
    <property type="entry name" value="DHO_dh"/>
    <property type="match status" value="1"/>
</dbReference>
<evidence type="ECO:0000313" key="15">
    <source>
        <dbReference type="EMBL" id="ABQ79769.1"/>
    </source>
</evidence>
<organism evidence="15">
    <name type="scientific">Pseudomonas putida (strain ATCC 700007 / DSM 6899 / JCM 31910 / BCRC 17059 / LMG 24140 / F1)</name>
    <dbReference type="NCBI Taxonomy" id="351746"/>
    <lineage>
        <taxon>Bacteria</taxon>
        <taxon>Pseudomonadati</taxon>
        <taxon>Pseudomonadota</taxon>
        <taxon>Gammaproteobacteria</taxon>
        <taxon>Pseudomonadales</taxon>
        <taxon>Pseudomonadaceae</taxon>
        <taxon>Pseudomonas</taxon>
    </lineage>
</organism>
<evidence type="ECO:0000256" key="11">
    <source>
        <dbReference type="ARBA" id="ARBA00023136"/>
    </source>
</evidence>
<dbReference type="PROSITE" id="PS00911">
    <property type="entry name" value="DHODEHASE_1"/>
    <property type="match status" value="1"/>
</dbReference>
<dbReference type="HAMAP" id="MF_00225">
    <property type="entry name" value="DHO_dh_type2"/>
    <property type="match status" value="1"/>
</dbReference>
<evidence type="ECO:0000256" key="1">
    <source>
        <dbReference type="ARBA" id="ARBA00003125"/>
    </source>
</evidence>
<dbReference type="GO" id="GO:0006207">
    <property type="term" value="P:'de novo' pyrimidine nucleobase biosynthetic process"/>
    <property type="evidence" value="ECO:0007669"/>
    <property type="project" value="UniProtKB-UniRule"/>
</dbReference>
<evidence type="ECO:0000256" key="7">
    <source>
        <dbReference type="ARBA" id="ARBA00022630"/>
    </source>
</evidence>
<keyword evidence="8 13" id="KW-0288">FMN</keyword>
<comment type="cofactor">
    <cofactor evidence="13">
        <name>FMN</name>
        <dbReference type="ChEBI" id="CHEBI:58210"/>
    </cofactor>
    <text evidence="13">Binds 1 FMN per subunit.</text>
</comment>
<comment type="subcellular location">
    <subcellularLocation>
        <location evidence="2 13">Cell membrane</location>
        <topology evidence="2 13">Peripheral membrane protein</topology>
    </subcellularLocation>
</comment>